<accession>A0A4Y8M4A1</accession>
<proteinExistence type="predicted"/>
<reference evidence="2 3" key="1">
    <citation type="submission" date="2019-03" db="EMBL/GenBank/DDBJ databases">
        <title>Cohnella endophytica sp. nov., a novel endophytic bacterium isolated from bark of Sonneratia apetala.</title>
        <authorList>
            <person name="Tuo L."/>
        </authorList>
    </citation>
    <scope>NUCLEOTIDE SEQUENCE [LARGE SCALE GENOMIC DNA]</scope>
    <source>
        <strain evidence="2 3">CCTCC AB 208254</strain>
    </source>
</reference>
<dbReference type="OrthoDB" id="9771073at2"/>
<evidence type="ECO:0000313" key="3">
    <source>
        <dbReference type="Proteomes" id="UP000297900"/>
    </source>
</evidence>
<gene>
    <name evidence="2" type="ORF">E2980_06345</name>
</gene>
<dbReference type="RefSeq" id="WP_135151307.1">
    <property type="nucleotide sequence ID" value="NZ_SOMN01000005.1"/>
</dbReference>
<sequence length="306" mass="33874">MKNVFLLGGGGFIGTNLARFLLENELNVTVYGRGNSKVFDGIHYIQGELSQQKDFEVLLMGQDAVIHLISTVSPASSMSDFLAPYQVDVIKTIEILEACRKLDIKKVIFISSGGTVYGTSKETKLIEESNTNPINNYGIAKLTIEKICLMYNEVYGMENVILRVANPYGVGQDPAKKVGAISVFYSNIINKVPISIYGDGETTRDYVEISDVIRAIYQALYYKVKKDCVPVFNIATGVGTSLNEIINEIQSVLGERAIINYIGERSIDVSHNVLDITKAQRELGYEVYYNFANGLRKFIDSSIGVT</sequence>
<evidence type="ECO:0000259" key="1">
    <source>
        <dbReference type="Pfam" id="PF01370"/>
    </source>
</evidence>
<dbReference type="PANTHER" id="PTHR43245:SF13">
    <property type="entry name" value="UDP-D-APIOSE_UDP-D-XYLOSE SYNTHASE 2"/>
    <property type="match status" value="1"/>
</dbReference>
<evidence type="ECO:0000313" key="2">
    <source>
        <dbReference type="EMBL" id="TFE29006.1"/>
    </source>
</evidence>
<dbReference type="Proteomes" id="UP000297900">
    <property type="component" value="Unassembled WGS sequence"/>
</dbReference>
<feature type="domain" description="NAD-dependent epimerase/dehydratase" evidence="1">
    <location>
        <begin position="4"/>
        <end position="235"/>
    </location>
</feature>
<name>A0A4Y8M4A1_9BACL</name>
<protein>
    <submittedName>
        <fullName evidence="2">NAD-dependent epimerase/dehydratase family protein</fullName>
    </submittedName>
</protein>
<dbReference type="Gene3D" id="3.40.50.720">
    <property type="entry name" value="NAD(P)-binding Rossmann-like Domain"/>
    <property type="match status" value="1"/>
</dbReference>
<comment type="caution">
    <text evidence="2">The sequence shown here is derived from an EMBL/GenBank/DDBJ whole genome shotgun (WGS) entry which is preliminary data.</text>
</comment>
<organism evidence="2 3">
    <name type="scientific">Cohnella luojiensis</name>
    <dbReference type="NCBI Taxonomy" id="652876"/>
    <lineage>
        <taxon>Bacteria</taxon>
        <taxon>Bacillati</taxon>
        <taxon>Bacillota</taxon>
        <taxon>Bacilli</taxon>
        <taxon>Bacillales</taxon>
        <taxon>Paenibacillaceae</taxon>
        <taxon>Cohnella</taxon>
    </lineage>
</organism>
<keyword evidence="3" id="KW-1185">Reference proteome</keyword>
<dbReference type="SUPFAM" id="SSF51735">
    <property type="entry name" value="NAD(P)-binding Rossmann-fold domains"/>
    <property type="match status" value="1"/>
</dbReference>
<dbReference type="Gene3D" id="3.90.25.10">
    <property type="entry name" value="UDP-galactose 4-epimerase, domain 1"/>
    <property type="match status" value="1"/>
</dbReference>
<dbReference type="AlphaFoldDB" id="A0A4Y8M4A1"/>
<dbReference type="InterPro" id="IPR036291">
    <property type="entry name" value="NAD(P)-bd_dom_sf"/>
</dbReference>
<dbReference type="InterPro" id="IPR001509">
    <property type="entry name" value="Epimerase_deHydtase"/>
</dbReference>
<dbReference type="InterPro" id="IPR050177">
    <property type="entry name" value="Lipid_A_modif_metabolic_enz"/>
</dbReference>
<dbReference type="PANTHER" id="PTHR43245">
    <property type="entry name" value="BIFUNCTIONAL POLYMYXIN RESISTANCE PROTEIN ARNA"/>
    <property type="match status" value="1"/>
</dbReference>
<dbReference type="Pfam" id="PF01370">
    <property type="entry name" value="Epimerase"/>
    <property type="match status" value="1"/>
</dbReference>
<dbReference type="EMBL" id="SOMN01000005">
    <property type="protein sequence ID" value="TFE29006.1"/>
    <property type="molecule type" value="Genomic_DNA"/>
</dbReference>